<evidence type="ECO:0000313" key="2">
    <source>
        <dbReference type="EMBL" id="KAH7175836.1"/>
    </source>
</evidence>
<feature type="chain" id="PRO_5040112068" evidence="1">
    <location>
        <begin position="22"/>
        <end position="192"/>
    </location>
</feature>
<accession>A0A9P9FV02</accession>
<dbReference type="OrthoDB" id="4973940at2759"/>
<keyword evidence="3" id="KW-1185">Reference proteome</keyword>
<reference evidence="2" key="1">
    <citation type="journal article" date="2021" name="Nat. Commun.">
        <title>Genetic determinants of endophytism in the Arabidopsis root mycobiome.</title>
        <authorList>
            <person name="Mesny F."/>
            <person name="Miyauchi S."/>
            <person name="Thiergart T."/>
            <person name="Pickel B."/>
            <person name="Atanasova L."/>
            <person name="Karlsson M."/>
            <person name="Huettel B."/>
            <person name="Barry K.W."/>
            <person name="Haridas S."/>
            <person name="Chen C."/>
            <person name="Bauer D."/>
            <person name="Andreopoulos W."/>
            <person name="Pangilinan J."/>
            <person name="LaButti K."/>
            <person name="Riley R."/>
            <person name="Lipzen A."/>
            <person name="Clum A."/>
            <person name="Drula E."/>
            <person name="Henrissat B."/>
            <person name="Kohler A."/>
            <person name="Grigoriev I.V."/>
            <person name="Martin F.M."/>
            <person name="Hacquard S."/>
        </authorList>
    </citation>
    <scope>NUCLEOTIDE SEQUENCE</scope>
    <source>
        <strain evidence="2">MPI-CAGE-AT-0147</strain>
    </source>
</reference>
<proteinExistence type="predicted"/>
<protein>
    <submittedName>
        <fullName evidence="2">Uncharacterized protein</fullName>
    </submittedName>
</protein>
<feature type="signal peptide" evidence="1">
    <location>
        <begin position="1"/>
        <end position="21"/>
    </location>
</feature>
<organism evidence="2 3">
    <name type="scientific">Dactylonectria macrodidyma</name>
    <dbReference type="NCBI Taxonomy" id="307937"/>
    <lineage>
        <taxon>Eukaryota</taxon>
        <taxon>Fungi</taxon>
        <taxon>Dikarya</taxon>
        <taxon>Ascomycota</taxon>
        <taxon>Pezizomycotina</taxon>
        <taxon>Sordariomycetes</taxon>
        <taxon>Hypocreomycetidae</taxon>
        <taxon>Hypocreales</taxon>
        <taxon>Nectriaceae</taxon>
        <taxon>Dactylonectria</taxon>
    </lineage>
</organism>
<evidence type="ECO:0000313" key="3">
    <source>
        <dbReference type="Proteomes" id="UP000738349"/>
    </source>
</evidence>
<evidence type="ECO:0000256" key="1">
    <source>
        <dbReference type="SAM" id="SignalP"/>
    </source>
</evidence>
<dbReference type="Proteomes" id="UP000738349">
    <property type="component" value="Unassembled WGS sequence"/>
</dbReference>
<sequence>MRSLLAATFIALVSWSSSNFSLPFFSTSQGNISSWKESGYSSQQKELWRVRICHAHFRLWRRDPYGKPSPLHSILQLDATKSPFSPAYLSADPSQNLHAAVKIAIVKGFNEQFKLALNRGAAAVNHERLSPDDLEWLSLLSTVTSLLTDDHTRAEYARHFVPALVSSGYPDKWKEDHIIAKERLERLEVLCA</sequence>
<keyword evidence="1" id="KW-0732">Signal</keyword>
<name>A0A9P9FV02_9HYPO</name>
<dbReference type="AlphaFoldDB" id="A0A9P9FV02"/>
<dbReference type="EMBL" id="JAGMUV010000001">
    <property type="protein sequence ID" value="KAH7175836.1"/>
    <property type="molecule type" value="Genomic_DNA"/>
</dbReference>
<gene>
    <name evidence="2" type="ORF">EDB81DRAFT_874660</name>
</gene>
<comment type="caution">
    <text evidence="2">The sequence shown here is derived from an EMBL/GenBank/DDBJ whole genome shotgun (WGS) entry which is preliminary data.</text>
</comment>